<comment type="catalytic activity">
    <reaction evidence="23">
        <text>a 5,6-dihydrouridine in mRNA + NAD(+) = a uridine in mRNA + NADH + H(+)</text>
        <dbReference type="Rhea" id="RHEA:69851"/>
        <dbReference type="Rhea" id="RHEA-COMP:14658"/>
        <dbReference type="Rhea" id="RHEA-COMP:17789"/>
        <dbReference type="ChEBI" id="CHEBI:15378"/>
        <dbReference type="ChEBI" id="CHEBI:57540"/>
        <dbReference type="ChEBI" id="CHEBI:57945"/>
        <dbReference type="ChEBI" id="CHEBI:65315"/>
        <dbReference type="ChEBI" id="CHEBI:74443"/>
    </reaction>
    <physiologicalReaction direction="right-to-left" evidence="23">
        <dbReference type="Rhea" id="RHEA:69853"/>
    </physiologicalReaction>
</comment>
<dbReference type="PANTHER" id="PTHR45846:SF1">
    <property type="entry name" value="TRNA-DIHYDROURIDINE(47) SYNTHASE [NAD(P)(+)]-LIKE"/>
    <property type="match status" value="1"/>
</dbReference>
<evidence type="ECO:0000256" key="12">
    <source>
        <dbReference type="ARBA" id="ARBA00022723"/>
    </source>
</evidence>
<comment type="cofactor">
    <cofactor evidence="1">
        <name>FMN</name>
        <dbReference type="ChEBI" id="CHEBI:58210"/>
    </cofactor>
</comment>
<evidence type="ECO:0000256" key="20">
    <source>
        <dbReference type="ARBA" id="ARBA00031322"/>
    </source>
</evidence>
<dbReference type="PROSITE" id="PS01136">
    <property type="entry name" value="UPF0034"/>
    <property type="match status" value="1"/>
</dbReference>
<dbReference type="Proteomes" id="UP000014074">
    <property type="component" value="Unassembled WGS sequence"/>
</dbReference>
<evidence type="ECO:0000256" key="1">
    <source>
        <dbReference type="ARBA" id="ARBA00001917"/>
    </source>
</evidence>
<evidence type="ECO:0000256" key="26">
    <source>
        <dbReference type="SAM" id="MobiDB-lite"/>
    </source>
</evidence>
<evidence type="ECO:0000256" key="13">
    <source>
        <dbReference type="ARBA" id="ARBA00022737"/>
    </source>
</evidence>
<dbReference type="InterPro" id="IPR018517">
    <property type="entry name" value="tRNA_hU_synthase_CS"/>
</dbReference>
<dbReference type="Gene3D" id="3.20.20.70">
    <property type="entry name" value="Aldolase class I"/>
    <property type="match status" value="1"/>
</dbReference>
<feature type="compositionally biased region" description="Polar residues" evidence="26">
    <location>
        <begin position="1"/>
        <end position="16"/>
    </location>
</feature>
<evidence type="ECO:0000256" key="11">
    <source>
        <dbReference type="ARBA" id="ARBA00022694"/>
    </source>
</evidence>
<dbReference type="GO" id="GO:0034399">
    <property type="term" value="C:nuclear periphery"/>
    <property type="evidence" value="ECO:0007669"/>
    <property type="project" value="EnsemblFungi"/>
</dbReference>
<feature type="compositionally biased region" description="Acidic residues" evidence="26">
    <location>
        <begin position="77"/>
        <end position="86"/>
    </location>
</feature>
<evidence type="ECO:0000256" key="8">
    <source>
        <dbReference type="ARBA" id="ARBA00022630"/>
    </source>
</evidence>
<dbReference type="GeneID" id="19326536"/>
<dbReference type="AlphaFoldDB" id="R8BGV4"/>
<comment type="subcellular location">
    <subcellularLocation>
        <location evidence="3">Cytoplasm</location>
    </subcellularLocation>
    <subcellularLocation>
        <location evidence="2">Nucleus</location>
    </subcellularLocation>
</comment>
<keyword evidence="14" id="KW-0863">Zinc-finger</keyword>
<dbReference type="FunFam" id="3.20.20.70:FF:000145">
    <property type="entry name" value="tRNA-dihydrouridine(47) synthase [NAD(P)(+)]"/>
    <property type="match status" value="1"/>
</dbReference>
<keyword evidence="29" id="KW-1185">Reference proteome</keyword>
<dbReference type="GO" id="GO:0003723">
    <property type="term" value="F:RNA binding"/>
    <property type="evidence" value="ECO:0007669"/>
    <property type="project" value="TreeGrafter"/>
</dbReference>
<keyword evidence="17" id="KW-0560">Oxidoreductase</keyword>
<dbReference type="GO" id="GO:0102265">
    <property type="term" value="F:tRNA-dihydrouridine47 synthase activity"/>
    <property type="evidence" value="ECO:0007669"/>
    <property type="project" value="UniProtKB-EC"/>
</dbReference>
<organism evidence="28 29">
    <name type="scientific">Phaeoacremonium minimum (strain UCR-PA7)</name>
    <name type="common">Esca disease fungus</name>
    <name type="synonym">Togninia minima</name>
    <dbReference type="NCBI Taxonomy" id="1286976"/>
    <lineage>
        <taxon>Eukaryota</taxon>
        <taxon>Fungi</taxon>
        <taxon>Dikarya</taxon>
        <taxon>Ascomycota</taxon>
        <taxon>Pezizomycotina</taxon>
        <taxon>Sordariomycetes</taxon>
        <taxon>Sordariomycetidae</taxon>
        <taxon>Togniniales</taxon>
        <taxon>Togniniaceae</taxon>
        <taxon>Phaeoacremonium</taxon>
    </lineage>
</organism>
<dbReference type="Pfam" id="PF01207">
    <property type="entry name" value="Dus"/>
    <property type="match status" value="2"/>
</dbReference>
<keyword evidence="13" id="KW-0677">Repeat</keyword>
<name>R8BGV4_PHAM7</name>
<keyword evidence="10" id="KW-0507">mRNA processing</keyword>
<dbReference type="OrthoDB" id="259935at2759"/>
<evidence type="ECO:0000256" key="22">
    <source>
        <dbReference type="ARBA" id="ARBA00048266"/>
    </source>
</evidence>
<keyword evidence="12" id="KW-0479">Metal-binding</keyword>
<evidence type="ECO:0000256" key="9">
    <source>
        <dbReference type="ARBA" id="ARBA00022643"/>
    </source>
</evidence>
<protein>
    <recommendedName>
        <fullName evidence="6">tRNA-dihydrouridine(47) synthase [NAD(P)(+)]</fullName>
        <ecNumber evidence="5">1.3.1.89</ecNumber>
    </recommendedName>
    <alternativeName>
        <fullName evidence="20">tRNA-dihydrouridine synthase 3</fullName>
    </alternativeName>
</protein>
<evidence type="ECO:0000256" key="21">
    <source>
        <dbReference type="ARBA" id="ARBA00045934"/>
    </source>
</evidence>
<evidence type="ECO:0000256" key="7">
    <source>
        <dbReference type="ARBA" id="ARBA00022490"/>
    </source>
</evidence>
<evidence type="ECO:0000256" key="15">
    <source>
        <dbReference type="ARBA" id="ARBA00022833"/>
    </source>
</evidence>
<dbReference type="GO" id="GO:0050660">
    <property type="term" value="F:flavin adenine dinucleotide binding"/>
    <property type="evidence" value="ECO:0007669"/>
    <property type="project" value="InterPro"/>
</dbReference>
<dbReference type="InterPro" id="IPR035587">
    <property type="entry name" value="DUS-like_FMN-bd"/>
</dbReference>
<evidence type="ECO:0000256" key="5">
    <source>
        <dbReference type="ARBA" id="ARBA00012376"/>
    </source>
</evidence>
<evidence type="ECO:0000256" key="18">
    <source>
        <dbReference type="ARBA" id="ARBA00023027"/>
    </source>
</evidence>
<keyword evidence="9" id="KW-0288">FMN</keyword>
<evidence type="ECO:0000259" key="27">
    <source>
        <dbReference type="Pfam" id="PF01207"/>
    </source>
</evidence>
<dbReference type="EC" id="1.3.1.89" evidence="5"/>
<evidence type="ECO:0000313" key="28">
    <source>
        <dbReference type="EMBL" id="EON98551.1"/>
    </source>
</evidence>
<reference evidence="29" key="1">
    <citation type="journal article" date="2013" name="Genome Announc.">
        <title>Draft genome sequence of the ascomycete Phaeoacremonium aleophilum strain UCR-PA7, a causal agent of the esca disease complex in grapevines.</title>
        <authorList>
            <person name="Blanco-Ulate B."/>
            <person name="Rolshausen P."/>
            <person name="Cantu D."/>
        </authorList>
    </citation>
    <scope>NUCLEOTIDE SEQUENCE [LARGE SCALE GENOMIC DNA]</scope>
    <source>
        <strain evidence="29">UCR-PA7</strain>
    </source>
</reference>
<feature type="region of interest" description="Disordered" evidence="26">
    <location>
        <begin position="1"/>
        <end position="119"/>
    </location>
</feature>
<evidence type="ECO:0000256" key="25">
    <source>
        <dbReference type="ARBA" id="ARBA00049513"/>
    </source>
</evidence>
<dbReference type="GO" id="GO:0006397">
    <property type="term" value="P:mRNA processing"/>
    <property type="evidence" value="ECO:0007669"/>
    <property type="project" value="UniProtKB-KW"/>
</dbReference>
<dbReference type="HOGENOM" id="CLU_013299_7_0_1"/>
<dbReference type="eggNOG" id="KOG2333">
    <property type="taxonomic scope" value="Eukaryota"/>
</dbReference>
<evidence type="ECO:0000256" key="24">
    <source>
        <dbReference type="ARBA" id="ARBA00049447"/>
    </source>
</evidence>
<dbReference type="EMBL" id="KB933210">
    <property type="protein sequence ID" value="EON98551.1"/>
    <property type="molecule type" value="Genomic_DNA"/>
</dbReference>
<dbReference type="CDD" id="cd02801">
    <property type="entry name" value="DUS_like_FMN"/>
    <property type="match status" value="1"/>
</dbReference>
<dbReference type="InterPro" id="IPR013785">
    <property type="entry name" value="Aldolase_TIM"/>
</dbReference>
<accession>R8BGV4</accession>
<evidence type="ECO:0000256" key="4">
    <source>
        <dbReference type="ARBA" id="ARBA00005451"/>
    </source>
</evidence>
<keyword evidence="8" id="KW-0285">Flavoprotein</keyword>
<dbReference type="Pfam" id="PF25585">
    <property type="entry name" value="zf-CCCH_DUS3L"/>
    <property type="match status" value="1"/>
</dbReference>
<evidence type="ECO:0000256" key="3">
    <source>
        <dbReference type="ARBA" id="ARBA00004496"/>
    </source>
</evidence>
<gene>
    <name evidence="28" type="ORF">UCRPA7_5931</name>
</gene>
<dbReference type="PANTHER" id="PTHR45846">
    <property type="entry name" value="TRNA-DIHYDROURIDINE(47) SYNTHASE [NAD(P)(+)]-LIKE"/>
    <property type="match status" value="1"/>
</dbReference>
<keyword evidence="11" id="KW-0819">tRNA processing</keyword>
<feature type="domain" description="DUS-like FMN-binding" evidence="27">
    <location>
        <begin position="317"/>
        <end position="526"/>
    </location>
</feature>
<keyword evidence="16" id="KW-0521">NADP</keyword>
<evidence type="ECO:0000256" key="14">
    <source>
        <dbReference type="ARBA" id="ARBA00022771"/>
    </source>
</evidence>
<comment type="catalytic activity">
    <reaction evidence="22">
        <text>5,6-dihydrouridine(47) in tRNA + NAD(+) = uridine(47) in tRNA + NADH + H(+)</text>
        <dbReference type="Rhea" id="RHEA:53364"/>
        <dbReference type="Rhea" id="RHEA-COMP:13539"/>
        <dbReference type="Rhea" id="RHEA-COMP:13540"/>
        <dbReference type="ChEBI" id="CHEBI:15378"/>
        <dbReference type="ChEBI" id="CHEBI:57540"/>
        <dbReference type="ChEBI" id="CHEBI:57945"/>
        <dbReference type="ChEBI" id="CHEBI:65315"/>
        <dbReference type="ChEBI" id="CHEBI:74443"/>
        <dbReference type="EC" id="1.3.1.89"/>
    </reaction>
    <physiologicalReaction direction="right-to-left" evidence="22">
        <dbReference type="Rhea" id="RHEA:53366"/>
    </physiologicalReaction>
</comment>
<evidence type="ECO:0000256" key="6">
    <source>
        <dbReference type="ARBA" id="ARBA00022143"/>
    </source>
</evidence>
<keyword evidence="19" id="KW-0539">Nucleus</keyword>
<keyword evidence="15" id="KW-0862">Zinc</keyword>
<dbReference type="SUPFAM" id="SSF51395">
    <property type="entry name" value="FMN-linked oxidoreductases"/>
    <property type="match status" value="1"/>
</dbReference>
<evidence type="ECO:0000313" key="29">
    <source>
        <dbReference type="Proteomes" id="UP000014074"/>
    </source>
</evidence>
<dbReference type="GO" id="GO:0005737">
    <property type="term" value="C:cytoplasm"/>
    <property type="evidence" value="ECO:0007669"/>
    <property type="project" value="UniProtKB-SubCell"/>
</dbReference>
<evidence type="ECO:0000256" key="2">
    <source>
        <dbReference type="ARBA" id="ARBA00004123"/>
    </source>
</evidence>
<evidence type="ECO:0000256" key="23">
    <source>
        <dbReference type="ARBA" id="ARBA00048342"/>
    </source>
</evidence>
<comment type="catalytic activity">
    <reaction evidence="24">
        <text>a 5,6-dihydrouridine in mRNA + NADP(+) = a uridine in mRNA + NADPH + H(+)</text>
        <dbReference type="Rhea" id="RHEA:69855"/>
        <dbReference type="Rhea" id="RHEA-COMP:14658"/>
        <dbReference type="Rhea" id="RHEA-COMP:17789"/>
        <dbReference type="ChEBI" id="CHEBI:15378"/>
        <dbReference type="ChEBI" id="CHEBI:57783"/>
        <dbReference type="ChEBI" id="CHEBI:58349"/>
        <dbReference type="ChEBI" id="CHEBI:65315"/>
        <dbReference type="ChEBI" id="CHEBI:74443"/>
    </reaction>
    <physiologicalReaction direction="right-to-left" evidence="24">
        <dbReference type="Rhea" id="RHEA:69857"/>
    </physiologicalReaction>
</comment>
<evidence type="ECO:0000256" key="10">
    <source>
        <dbReference type="ARBA" id="ARBA00022664"/>
    </source>
</evidence>
<feature type="compositionally biased region" description="Basic and acidic residues" evidence="26">
    <location>
        <begin position="17"/>
        <end position="46"/>
    </location>
</feature>
<dbReference type="GO" id="GO:0008270">
    <property type="term" value="F:zinc ion binding"/>
    <property type="evidence" value="ECO:0007669"/>
    <property type="project" value="UniProtKB-KW"/>
</dbReference>
<evidence type="ECO:0000256" key="19">
    <source>
        <dbReference type="ARBA" id="ARBA00023242"/>
    </source>
</evidence>
<evidence type="ECO:0000256" key="17">
    <source>
        <dbReference type="ARBA" id="ARBA00023002"/>
    </source>
</evidence>
<keyword evidence="18" id="KW-0520">NAD</keyword>
<dbReference type="RefSeq" id="XP_007916665.1">
    <property type="nucleotide sequence ID" value="XM_007918474.1"/>
</dbReference>
<feature type="compositionally biased region" description="Basic residues" evidence="26">
    <location>
        <begin position="101"/>
        <end position="110"/>
    </location>
</feature>
<proteinExistence type="inferred from homology"/>
<dbReference type="KEGG" id="tmn:UCRPA7_5931"/>
<comment type="function">
    <text evidence="21">Catalyzes the synthesis of dihydrouridine, a modified base found in the D-loop of most tRNAs. Specifically modifies U47 in cytoplasmic tRNAs. Catalyzes the synthesis of dihydrouridine in some mRNAs, thereby affecting their translation.</text>
</comment>
<feature type="compositionally biased region" description="Basic and acidic residues" evidence="26">
    <location>
        <begin position="87"/>
        <end position="100"/>
    </location>
</feature>
<evidence type="ECO:0000256" key="16">
    <source>
        <dbReference type="ARBA" id="ARBA00022857"/>
    </source>
</evidence>
<comment type="similarity">
    <text evidence="4">Belongs to the Dus family. Dus3 subfamily.</text>
</comment>
<keyword evidence="7" id="KW-0963">Cytoplasm</keyword>
<sequence>MATNGESQETQPQNSEKIVEQNDVEGHDSGEPAPKRVKIEEDKPRNENGSTEVQHRKTGTAPKNRYLISPPARGDGDDQDVVDDDAAEAKTAPDRKDGKRDGKKGKKEKKRGQNTERDFGRSDDAIKLCNSRAFTPEFSPADCRFGDRCNHCHDLRKYLKEGRRDDLMTWEGVCPAFESYGKCSSGWRCRFLSSHMKEIEHEDGRKELILVEEPKFEIPKELENPDDWTPGVVNIVSGDKKFNLSRKRVDLSRSDQYIKWIEQEAESSRKYYHRNRKVDNIPDGVDALQEFRAQFVEPPFKPSEKRRIYFGPETPVLAPLTTQGNLPFRRLCGELGAQVTYSEMAVSLQLIQGHKPEWALLKAHESELVSPRYEPKGGPVPGYDNSRDLKFGAQIAANAPWVAIKATEVLTSYCPHLRLIDLNCGCPIEMVFKQGAGSALLDSPAKMEKIIRGMNAVSGEVPITTKLRLGVRDGKANAQKTIERLAFGNYETRPLIGAPGCAAVTLHGRTRQQRYQKKADWSYIAECATMIKSFSERKDELTDTIREPDESTLANAPGGKMYFLGNGDCFSHTEYFDHINNAKVDSVMIARGACVKPWIFEEIEKGQYLDKSASERLGYIEKFCRYGLEAWGSDEMGLGFTRKFLLEYLSFAYRYVPVGLLEYLPPSLNDRAPAYRGRNDLETLLASPNYKDWIKISEMFLGPAADGFKFQPKHKANSYEIEAEG</sequence>
<comment type="catalytic activity">
    <reaction evidence="25">
        <text>5,6-dihydrouridine(47) in tRNA + NADP(+) = uridine(47) in tRNA + NADPH + H(+)</text>
        <dbReference type="Rhea" id="RHEA:53360"/>
        <dbReference type="Rhea" id="RHEA-COMP:13539"/>
        <dbReference type="Rhea" id="RHEA-COMP:13540"/>
        <dbReference type="ChEBI" id="CHEBI:15378"/>
        <dbReference type="ChEBI" id="CHEBI:57783"/>
        <dbReference type="ChEBI" id="CHEBI:58349"/>
        <dbReference type="ChEBI" id="CHEBI:65315"/>
        <dbReference type="ChEBI" id="CHEBI:74443"/>
        <dbReference type="EC" id="1.3.1.89"/>
    </reaction>
    <physiologicalReaction direction="right-to-left" evidence="25">
        <dbReference type="Rhea" id="RHEA:53362"/>
    </physiologicalReaction>
</comment>
<feature type="domain" description="DUS-like FMN-binding" evidence="27">
    <location>
        <begin position="563"/>
        <end position="609"/>
    </location>
</feature>